<dbReference type="STRING" id="40148.A0A0E0A018"/>
<dbReference type="Proteomes" id="UP000026961">
    <property type="component" value="Chromosome 5"/>
</dbReference>
<feature type="compositionally biased region" description="Basic residues" evidence="1">
    <location>
        <begin position="102"/>
        <end position="117"/>
    </location>
</feature>
<keyword evidence="2" id="KW-0472">Membrane</keyword>
<dbReference type="Gramene" id="OGLUM05G19720.1">
    <property type="protein sequence ID" value="OGLUM05G19720.1"/>
    <property type="gene ID" value="OGLUM05G19720"/>
</dbReference>
<proteinExistence type="predicted"/>
<sequence length="358" mass="40370">MLRRYRAVRRAAAAGCRWWRVRMAARPETAATQLKGNKDLAEPCESLALTTQIDATRAQYSPYISPVCTTNCELQKARVQWKKQMVAVQTVHAALLPSTTTTRRRPSPGRLPRRSPIRARAGSSETSSPRGRENWRVQEALARVAEIQVLKVRIASFLDDCSENLLWLAENADAELDATAQDSLRVLDLDGAADDEIMERLYCKLGRFDDAQAEEKWMDLIGLGIDEGVSVESIGEEAKHEHVLVTRESGRYRTRRNVYLGVMGLIWVGLMQTTVFAAPNVELDKFAALCLIFLAHIVQVCFKEETDKKQVCVNHETDQRKAAVDSNHLVWFKVDRDMTGNLDSNDMLHVITLHVVKL</sequence>
<evidence type="ECO:0000256" key="1">
    <source>
        <dbReference type="SAM" id="MobiDB-lite"/>
    </source>
</evidence>
<feature type="region of interest" description="Disordered" evidence="1">
    <location>
        <begin position="97"/>
        <end position="133"/>
    </location>
</feature>
<evidence type="ECO:0000313" key="3">
    <source>
        <dbReference type="EnsemblPlants" id="OGLUM05G19720.1"/>
    </source>
</evidence>
<feature type="transmembrane region" description="Helical" evidence="2">
    <location>
        <begin position="257"/>
        <end position="279"/>
    </location>
</feature>
<evidence type="ECO:0008006" key="5">
    <source>
        <dbReference type="Google" id="ProtNLM"/>
    </source>
</evidence>
<dbReference type="InterPro" id="IPR018247">
    <property type="entry name" value="EF_Hand_1_Ca_BS"/>
</dbReference>
<keyword evidence="4" id="KW-1185">Reference proteome</keyword>
<dbReference type="GO" id="GO:0009507">
    <property type="term" value="C:chloroplast"/>
    <property type="evidence" value="ECO:0007669"/>
    <property type="project" value="TreeGrafter"/>
</dbReference>
<accession>A0A0E0A018</accession>
<protein>
    <recommendedName>
        <fullName evidence="5">EF-hand domain-containing protein</fullName>
    </recommendedName>
</protein>
<keyword evidence="2" id="KW-0812">Transmembrane</keyword>
<reference evidence="3" key="1">
    <citation type="submission" date="2015-04" db="UniProtKB">
        <authorList>
            <consortium name="EnsemblPlants"/>
        </authorList>
    </citation>
    <scope>IDENTIFICATION</scope>
</reference>
<keyword evidence="2" id="KW-1133">Transmembrane helix</keyword>
<dbReference type="PANTHER" id="PTHR35731:SF1">
    <property type="entry name" value="8-AMINO-7-OXONONANOATE SYNTHASE"/>
    <property type="match status" value="1"/>
</dbReference>
<dbReference type="EnsemblPlants" id="OGLUM05G19720.1">
    <property type="protein sequence ID" value="OGLUM05G19720.1"/>
    <property type="gene ID" value="OGLUM05G19720"/>
</dbReference>
<dbReference type="HOGENOM" id="CLU_774729_0_0_1"/>
<dbReference type="PROSITE" id="PS00018">
    <property type="entry name" value="EF_HAND_1"/>
    <property type="match status" value="1"/>
</dbReference>
<name>A0A0E0A018_9ORYZ</name>
<reference evidence="3" key="2">
    <citation type="submission" date="2018-05" db="EMBL/GenBank/DDBJ databases">
        <title>OgluRS3 (Oryza glumaepatula Reference Sequence Version 3).</title>
        <authorList>
            <person name="Zhang J."/>
            <person name="Kudrna D."/>
            <person name="Lee S."/>
            <person name="Talag J."/>
            <person name="Welchert J."/>
            <person name="Wing R.A."/>
        </authorList>
    </citation>
    <scope>NUCLEOTIDE SEQUENCE [LARGE SCALE GENOMIC DNA]</scope>
</reference>
<organism evidence="3">
    <name type="scientific">Oryza glumipatula</name>
    <dbReference type="NCBI Taxonomy" id="40148"/>
    <lineage>
        <taxon>Eukaryota</taxon>
        <taxon>Viridiplantae</taxon>
        <taxon>Streptophyta</taxon>
        <taxon>Embryophyta</taxon>
        <taxon>Tracheophyta</taxon>
        <taxon>Spermatophyta</taxon>
        <taxon>Magnoliopsida</taxon>
        <taxon>Liliopsida</taxon>
        <taxon>Poales</taxon>
        <taxon>Poaceae</taxon>
        <taxon>BOP clade</taxon>
        <taxon>Oryzoideae</taxon>
        <taxon>Oryzeae</taxon>
        <taxon>Oryzinae</taxon>
        <taxon>Oryza</taxon>
    </lineage>
</organism>
<evidence type="ECO:0000256" key="2">
    <source>
        <dbReference type="SAM" id="Phobius"/>
    </source>
</evidence>
<evidence type="ECO:0000313" key="4">
    <source>
        <dbReference type="Proteomes" id="UP000026961"/>
    </source>
</evidence>
<dbReference type="AlphaFoldDB" id="A0A0E0A018"/>
<dbReference type="PANTHER" id="PTHR35731">
    <property type="entry name" value="8-AMINO-7-OXONONANOATE SYNTHASE"/>
    <property type="match status" value="1"/>
</dbReference>